<organism evidence="2 3">
    <name type="scientific">Periconia macrospinosa</name>
    <dbReference type="NCBI Taxonomy" id="97972"/>
    <lineage>
        <taxon>Eukaryota</taxon>
        <taxon>Fungi</taxon>
        <taxon>Dikarya</taxon>
        <taxon>Ascomycota</taxon>
        <taxon>Pezizomycotina</taxon>
        <taxon>Dothideomycetes</taxon>
        <taxon>Pleosporomycetidae</taxon>
        <taxon>Pleosporales</taxon>
        <taxon>Massarineae</taxon>
        <taxon>Periconiaceae</taxon>
        <taxon>Periconia</taxon>
    </lineage>
</organism>
<feature type="compositionally biased region" description="Low complexity" evidence="1">
    <location>
        <begin position="338"/>
        <end position="347"/>
    </location>
</feature>
<name>A0A2V1DXX7_9PLEO</name>
<evidence type="ECO:0000313" key="3">
    <source>
        <dbReference type="Proteomes" id="UP000244855"/>
    </source>
</evidence>
<proteinExistence type="predicted"/>
<gene>
    <name evidence="2" type="ORF">DM02DRAFT_670329</name>
</gene>
<feature type="compositionally biased region" description="Low complexity" evidence="1">
    <location>
        <begin position="210"/>
        <end position="222"/>
    </location>
</feature>
<dbReference type="STRING" id="97972.A0A2V1DXX7"/>
<dbReference type="EMBL" id="KZ805339">
    <property type="protein sequence ID" value="PVI02752.1"/>
    <property type="molecule type" value="Genomic_DNA"/>
</dbReference>
<keyword evidence="3" id="KW-1185">Reference proteome</keyword>
<evidence type="ECO:0000313" key="2">
    <source>
        <dbReference type="EMBL" id="PVI02752.1"/>
    </source>
</evidence>
<feature type="region of interest" description="Disordered" evidence="1">
    <location>
        <begin position="657"/>
        <end position="692"/>
    </location>
</feature>
<accession>A0A2V1DXX7</accession>
<dbReference type="AlphaFoldDB" id="A0A2V1DXX7"/>
<protein>
    <submittedName>
        <fullName evidence="2">Uncharacterized protein</fullName>
    </submittedName>
</protein>
<dbReference type="OrthoDB" id="10687713at2759"/>
<dbReference type="Proteomes" id="UP000244855">
    <property type="component" value="Unassembled WGS sequence"/>
</dbReference>
<evidence type="ECO:0000256" key="1">
    <source>
        <dbReference type="SAM" id="MobiDB-lite"/>
    </source>
</evidence>
<reference evidence="2 3" key="1">
    <citation type="journal article" date="2018" name="Sci. Rep.">
        <title>Comparative genomics provides insights into the lifestyle and reveals functional heterogeneity of dark septate endophytic fungi.</title>
        <authorList>
            <person name="Knapp D.G."/>
            <person name="Nemeth J.B."/>
            <person name="Barry K."/>
            <person name="Hainaut M."/>
            <person name="Henrissat B."/>
            <person name="Johnson J."/>
            <person name="Kuo A."/>
            <person name="Lim J.H.P."/>
            <person name="Lipzen A."/>
            <person name="Nolan M."/>
            <person name="Ohm R.A."/>
            <person name="Tamas L."/>
            <person name="Grigoriev I.V."/>
            <person name="Spatafora J.W."/>
            <person name="Nagy L.G."/>
            <person name="Kovacs G.M."/>
        </authorList>
    </citation>
    <scope>NUCLEOTIDE SEQUENCE [LARGE SCALE GENOMIC DNA]</scope>
    <source>
        <strain evidence="2 3">DSE2036</strain>
    </source>
</reference>
<feature type="region of interest" description="Disordered" evidence="1">
    <location>
        <begin position="290"/>
        <end position="347"/>
    </location>
</feature>
<feature type="region of interest" description="Disordered" evidence="1">
    <location>
        <begin position="190"/>
        <end position="268"/>
    </location>
</feature>
<feature type="compositionally biased region" description="Low complexity" evidence="1">
    <location>
        <begin position="657"/>
        <end position="666"/>
    </location>
</feature>
<sequence>MPPSQYQIEKAIEKAWADPKVQRRALRIPEVQSLVVESATKSLNTERNLVKCTKKLSQMSLDDDSLWEDESSTPSSEMADKVPADFHSIFTHGPQSESAHDQMRRVNLRMQWTPPRMVPLSESERQETRKAIATAILAGHFEDLDELKALVSSCSTGSVETTPTYPTAPRPNTNSFSSSAVLVETPISHTVSTDPAVPRPDTDASAPRVAAAETPKAHTAAALPTVPDVETNAPASPDSAISKDHLPDAESPETGATEYDGGMDESWDPNPDVAMKEEPIVHAAQDEMAGVERTTEEAHIPSEPPTETDMMLDAEPQPSPATAPTDTEIVMPDAAPQSPSVTAPSVTAPSVTVPAATAPAATAPVVTAPIAPAARPLIRDRDVMDVLNFHLSKPHESAKGTKRKTPDSAFDEFQDPKHKEGMDTADEVFNSVWQSIGLLRQCTELYTRSISRPMGEFLRYEFRRFQYSKKGSHLDFMDYLKDWLHKRLKTKNPNFNDTKTFWVVVEYLEKSKEELSRGQYHNYREWLTESLRAWHRDLLQVRPVEDWHDNYISQLRERRMEEVYEAVVLNNWMLARSYDPTKANQVVRVMTFDEIREEVERADASTFRAATVLQTRESILRMYGRKTDARKQLWERNPEKCLQWLKQNVPGAIQAAPALASASQAPKRGASINEATGTAANTPPKKRRGDDD</sequence>